<evidence type="ECO:0000313" key="6">
    <source>
        <dbReference type="EMBL" id="CAB3765795.1"/>
    </source>
</evidence>
<dbReference type="GO" id="GO:0016829">
    <property type="term" value="F:lyase activity"/>
    <property type="evidence" value="ECO:0007669"/>
    <property type="project" value="UniProtKB-KW"/>
</dbReference>
<accession>A0A6J5EL99</accession>
<dbReference type="Gene3D" id="3.40.47.10">
    <property type="match status" value="2"/>
</dbReference>
<comment type="pathway">
    <text evidence="1">Lipid metabolism; fatty acid biosynthesis.</text>
</comment>
<dbReference type="PANTHER" id="PTHR11712">
    <property type="entry name" value="POLYKETIDE SYNTHASE-RELATED"/>
    <property type="match status" value="1"/>
</dbReference>
<dbReference type="PANTHER" id="PTHR11712:SF336">
    <property type="entry name" value="3-OXOACYL-[ACYL-CARRIER-PROTEIN] SYNTHASE, MITOCHONDRIAL"/>
    <property type="match status" value="1"/>
</dbReference>
<evidence type="ECO:0000256" key="1">
    <source>
        <dbReference type="ARBA" id="ARBA00005194"/>
    </source>
</evidence>
<reference evidence="6 7" key="1">
    <citation type="submission" date="2020-04" db="EMBL/GenBank/DDBJ databases">
        <authorList>
            <person name="De Canck E."/>
        </authorList>
    </citation>
    <scope>NUCLEOTIDE SEQUENCE [LARGE SCALE GENOMIC DNA]</scope>
    <source>
        <strain evidence="6 7">LMG 29542</strain>
    </source>
</reference>
<keyword evidence="3 4" id="KW-0808">Transferase</keyword>
<proteinExistence type="inferred from homology"/>
<dbReference type="Pfam" id="PF00109">
    <property type="entry name" value="ketoacyl-synt"/>
    <property type="match status" value="1"/>
</dbReference>
<dbReference type="GO" id="GO:0006633">
    <property type="term" value="P:fatty acid biosynthetic process"/>
    <property type="evidence" value="ECO:0007669"/>
    <property type="project" value="TreeGrafter"/>
</dbReference>
<evidence type="ECO:0000313" key="7">
    <source>
        <dbReference type="Proteomes" id="UP000494363"/>
    </source>
</evidence>
<dbReference type="Pfam" id="PF02801">
    <property type="entry name" value="Ketoacyl-synt_C"/>
    <property type="match status" value="1"/>
</dbReference>
<comment type="similarity">
    <text evidence="2 4">Belongs to the thiolase-like superfamily. Beta-ketoacyl-ACP synthases family.</text>
</comment>
<dbReference type="CDD" id="cd00834">
    <property type="entry name" value="KAS_I_II"/>
    <property type="match status" value="1"/>
</dbReference>
<dbReference type="SMART" id="SM00825">
    <property type="entry name" value="PKS_KS"/>
    <property type="match status" value="1"/>
</dbReference>
<dbReference type="EMBL" id="CADIKH010000028">
    <property type="protein sequence ID" value="CAB3765795.1"/>
    <property type="molecule type" value="Genomic_DNA"/>
</dbReference>
<dbReference type="InterPro" id="IPR000794">
    <property type="entry name" value="Beta-ketoacyl_synthase"/>
</dbReference>
<keyword evidence="6" id="KW-0456">Lyase</keyword>
<dbReference type="SUPFAM" id="SSF53901">
    <property type="entry name" value="Thiolase-like"/>
    <property type="match status" value="2"/>
</dbReference>
<keyword evidence="7" id="KW-1185">Reference proteome</keyword>
<organism evidence="6 7">
    <name type="scientific">Paraburkholderia humisilvae</name>
    <dbReference type="NCBI Taxonomy" id="627669"/>
    <lineage>
        <taxon>Bacteria</taxon>
        <taxon>Pseudomonadati</taxon>
        <taxon>Pseudomonadota</taxon>
        <taxon>Betaproteobacteria</taxon>
        <taxon>Burkholderiales</taxon>
        <taxon>Burkholderiaceae</taxon>
        <taxon>Paraburkholderia</taxon>
    </lineage>
</organism>
<feature type="domain" description="Ketosynthase family 3 (KS3)" evidence="5">
    <location>
        <begin position="7"/>
        <end position="413"/>
    </location>
</feature>
<dbReference type="AlphaFoldDB" id="A0A6J5EL99"/>
<dbReference type="PROSITE" id="PS52004">
    <property type="entry name" value="KS3_2"/>
    <property type="match status" value="1"/>
</dbReference>
<dbReference type="InterPro" id="IPR014031">
    <property type="entry name" value="Ketoacyl_synth_C"/>
</dbReference>
<dbReference type="GO" id="GO:0005829">
    <property type="term" value="C:cytosol"/>
    <property type="evidence" value="ECO:0007669"/>
    <property type="project" value="TreeGrafter"/>
</dbReference>
<evidence type="ECO:0000256" key="4">
    <source>
        <dbReference type="RuleBase" id="RU003694"/>
    </source>
</evidence>
<dbReference type="RefSeq" id="WP_175229319.1">
    <property type="nucleotide sequence ID" value="NZ_CADIKH010000028.1"/>
</dbReference>
<name>A0A6J5EL99_9BURK</name>
<dbReference type="InterPro" id="IPR020841">
    <property type="entry name" value="PKS_Beta-ketoAc_synthase_dom"/>
</dbReference>
<sequence length="414" mass="43815">MGSTERPGPLLISGIGVVSAIGQGQAAFTDALLHGRHRFGVMRRPGRQMPEGACATPFLGAEIDEPALSCTIEPRLLRTASLSGRAALAALDEAWRDACLFDIDPDRIALVIGGSNFQQRELTLLHDAYRDRVPFLRPSYAVSFMDSDVCGLCSAAFGIHGVTRTVGGASASGQLAVIEAIETVRAGRADVCIAIGALMDLGYWECQGFRATGAMGSYHYAHEPERACRPFDEDRDGFIFGEACGAIVVERDGAAPRAGVTPYARLAGWAVRIDGNRDPNPSLDGEVSAIRGALACAGLHPGEIDYVNPHGTGSALGDMVELQALRVCGLGGAHLNTTKSVTGHGLTAAGAIELIAVLVQMRAAQLHPSLNLERPMDADFNWVRDSSRPHEIRHALNLSMGFGGINTAVCVSNY</sequence>
<dbReference type="Proteomes" id="UP000494363">
    <property type="component" value="Unassembled WGS sequence"/>
</dbReference>
<dbReference type="GO" id="GO:0004315">
    <property type="term" value="F:3-oxoacyl-[acyl-carrier-protein] synthase activity"/>
    <property type="evidence" value="ECO:0007669"/>
    <property type="project" value="TreeGrafter"/>
</dbReference>
<evidence type="ECO:0000256" key="2">
    <source>
        <dbReference type="ARBA" id="ARBA00008467"/>
    </source>
</evidence>
<dbReference type="InterPro" id="IPR014030">
    <property type="entry name" value="Ketoacyl_synth_N"/>
</dbReference>
<dbReference type="EC" id="4.1.1.87" evidence="6"/>
<protein>
    <submittedName>
        <fullName evidence="6">Polyketide biosynthesis malonyl-ACP decarboxylase PksF</fullName>
        <ecNumber evidence="6">4.1.1.87</ecNumber>
    </submittedName>
</protein>
<dbReference type="InterPro" id="IPR016039">
    <property type="entry name" value="Thiolase-like"/>
</dbReference>
<evidence type="ECO:0000259" key="5">
    <source>
        <dbReference type="PROSITE" id="PS52004"/>
    </source>
</evidence>
<evidence type="ECO:0000256" key="3">
    <source>
        <dbReference type="ARBA" id="ARBA00022679"/>
    </source>
</evidence>
<gene>
    <name evidence="6" type="primary">pksF</name>
    <name evidence="6" type="ORF">LMG29542_05233</name>
</gene>
<dbReference type="NCBIfam" id="NF005490">
    <property type="entry name" value="PRK07103.1"/>
    <property type="match status" value="1"/>
</dbReference>